<dbReference type="EMBL" id="CATNWA010014791">
    <property type="protein sequence ID" value="CAI9575947.1"/>
    <property type="molecule type" value="Genomic_DNA"/>
</dbReference>
<protein>
    <submittedName>
        <fullName evidence="1">Uncharacterized protein</fullName>
    </submittedName>
</protein>
<evidence type="ECO:0000313" key="2">
    <source>
        <dbReference type="Proteomes" id="UP001162483"/>
    </source>
</evidence>
<gene>
    <name evidence="1" type="ORF">SPARVUS_LOCUS8292033</name>
</gene>
<feature type="non-terminal residue" evidence="1">
    <location>
        <position position="1"/>
    </location>
</feature>
<keyword evidence="2" id="KW-1185">Reference proteome</keyword>
<dbReference type="Proteomes" id="UP001162483">
    <property type="component" value="Unassembled WGS sequence"/>
</dbReference>
<sequence length="96" mass="10706">NPLAPVPPGPFRVSEAGRQGRVLGSCDHHYHMIGKGPDRKRRSGPFREYRTCVLGASALSTYVFLNSTQMCGRSASRPRRREVAHLRAASAKWLIF</sequence>
<reference evidence="1" key="1">
    <citation type="submission" date="2023-05" db="EMBL/GenBank/DDBJ databases">
        <authorList>
            <person name="Stuckert A."/>
        </authorList>
    </citation>
    <scope>NUCLEOTIDE SEQUENCE</scope>
</reference>
<organism evidence="1 2">
    <name type="scientific">Staurois parvus</name>
    <dbReference type="NCBI Taxonomy" id="386267"/>
    <lineage>
        <taxon>Eukaryota</taxon>
        <taxon>Metazoa</taxon>
        <taxon>Chordata</taxon>
        <taxon>Craniata</taxon>
        <taxon>Vertebrata</taxon>
        <taxon>Euteleostomi</taxon>
        <taxon>Amphibia</taxon>
        <taxon>Batrachia</taxon>
        <taxon>Anura</taxon>
        <taxon>Neobatrachia</taxon>
        <taxon>Ranoidea</taxon>
        <taxon>Ranidae</taxon>
        <taxon>Staurois</taxon>
    </lineage>
</organism>
<accession>A0ABN9DX72</accession>
<feature type="non-terminal residue" evidence="1">
    <location>
        <position position="96"/>
    </location>
</feature>
<evidence type="ECO:0000313" key="1">
    <source>
        <dbReference type="EMBL" id="CAI9575947.1"/>
    </source>
</evidence>
<comment type="caution">
    <text evidence="1">The sequence shown here is derived from an EMBL/GenBank/DDBJ whole genome shotgun (WGS) entry which is preliminary data.</text>
</comment>
<name>A0ABN9DX72_9NEOB</name>
<proteinExistence type="predicted"/>